<dbReference type="GO" id="GO:0016811">
    <property type="term" value="F:hydrolase activity, acting on carbon-nitrogen (but not peptide) bonds, in linear amides"/>
    <property type="evidence" value="ECO:0007669"/>
    <property type="project" value="UniProtKB-UniRule"/>
</dbReference>
<keyword evidence="5" id="KW-1185">Reference proteome</keyword>
<proteinExistence type="inferred from homology"/>
<dbReference type="RefSeq" id="WP_136453652.1">
    <property type="nucleotide sequence ID" value="NZ_SSWH01000004.1"/>
</dbReference>
<keyword evidence="1 2" id="KW-0315">Glutamine amidotransferase</keyword>
<dbReference type="PROSITE" id="PS51278">
    <property type="entry name" value="GATASE_TYPE_2"/>
    <property type="match status" value="1"/>
</dbReference>
<comment type="function">
    <text evidence="2">Catalyzes the hydrolysis of the gamma-glutamyl amide bond of hercynyl-gamma-L-glutamyl-L-cysteine sulfoxide to produce hercynylcysteine sulfoxide, a step in the biosynthesis pathway of ergothioneine.</text>
</comment>
<reference evidence="4 5" key="1">
    <citation type="submission" date="2019-04" db="EMBL/GenBank/DDBJ databases">
        <authorList>
            <person name="Liu Q."/>
            <person name="Xin Y.-H."/>
        </authorList>
    </citation>
    <scope>NUCLEOTIDE SEQUENCE [LARGE SCALE GENOMIC DNA]</scope>
    <source>
        <strain evidence="4 5">AM23</strain>
    </source>
</reference>
<protein>
    <recommendedName>
        <fullName evidence="2">Gamma-glutamyl-hercynylcysteine sulfoxide hydrolase</fullName>
        <ecNumber evidence="2">3.5.1.118</ecNumber>
    </recommendedName>
    <alternativeName>
        <fullName evidence="2">Gamma-glutamyl hercynylcysteine S-oxide hydrolase</fullName>
    </alternativeName>
</protein>
<dbReference type="InterPro" id="IPR032889">
    <property type="entry name" value="EgtC_Actinobacteria"/>
</dbReference>
<feature type="domain" description="Glutamine amidotransferase type-2" evidence="3">
    <location>
        <begin position="2"/>
        <end position="254"/>
    </location>
</feature>
<dbReference type="SUPFAM" id="SSF56235">
    <property type="entry name" value="N-terminal nucleophile aminohydrolases (Ntn hydrolases)"/>
    <property type="match status" value="1"/>
</dbReference>
<evidence type="ECO:0000256" key="2">
    <source>
        <dbReference type="HAMAP-Rule" id="MF_02036"/>
    </source>
</evidence>
<evidence type="ECO:0000259" key="3">
    <source>
        <dbReference type="PROSITE" id="PS51278"/>
    </source>
</evidence>
<dbReference type="OrthoDB" id="9804310at2"/>
<evidence type="ECO:0000313" key="4">
    <source>
        <dbReference type="EMBL" id="THJ67061.1"/>
    </source>
</evidence>
<gene>
    <name evidence="2 4" type="primary">egtC</name>
    <name evidence="4" type="ORF">E8P82_06360</name>
</gene>
<dbReference type="HAMAP" id="MF_02036">
    <property type="entry name" value="EgtC"/>
    <property type="match status" value="1"/>
</dbReference>
<dbReference type="InterPro" id="IPR029055">
    <property type="entry name" value="Ntn_hydrolases_N"/>
</dbReference>
<dbReference type="AlphaFoldDB" id="A0A4S5E686"/>
<dbReference type="UniPathway" id="UPA01014"/>
<dbReference type="InterPro" id="IPR017932">
    <property type="entry name" value="GATase_2_dom"/>
</dbReference>
<dbReference type="InterPro" id="IPR026869">
    <property type="entry name" value="EgtC-like"/>
</dbReference>
<comment type="pathway">
    <text evidence="2">Amino-acid biosynthesis; ergothioneine biosynthesis.</text>
</comment>
<dbReference type="InterPro" id="IPR017808">
    <property type="entry name" value="EgtC"/>
</dbReference>
<dbReference type="PANTHER" id="PTHR43187">
    <property type="entry name" value="GLUTAMINE AMIDOTRANSFERASE DUG3-RELATED"/>
    <property type="match status" value="1"/>
</dbReference>
<dbReference type="PANTHER" id="PTHR43187:SF2">
    <property type="entry name" value="GAMMA-GLUTAMYL-HERCYNYLCYSTEINE SULFOXIDE HYDROLASE"/>
    <property type="match status" value="1"/>
</dbReference>
<dbReference type="Gene3D" id="3.60.20.10">
    <property type="entry name" value="Glutamine Phosphoribosylpyrophosphate, subunit 1, domain 1"/>
    <property type="match status" value="1"/>
</dbReference>
<evidence type="ECO:0000313" key="5">
    <source>
        <dbReference type="Proteomes" id="UP000305233"/>
    </source>
</evidence>
<comment type="catalytic activity">
    <reaction evidence="2">
        <text>gamma-L-glutamyl-hercynylcysteine S-oxide + H2O = S-(hercyn-2-yl)-L-cysteine S-oxide + L-glutamate</text>
        <dbReference type="Rhea" id="RHEA:42684"/>
        <dbReference type="ChEBI" id="CHEBI:15377"/>
        <dbReference type="ChEBI" id="CHEBI:29985"/>
        <dbReference type="ChEBI" id="CHEBI:82703"/>
        <dbReference type="ChEBI" id="CHEBI:82706"/>
        <dbReference type="EC" id="3.5.1.118"/>
    </reaction>
</comment>
<comment type="caution">
    <text evidence="4">The sequence shown here is derived from an EMBL/GenBank/DDBJ whole genome shotgun (WGS) entry which is preliminary data.</text>
</comment>
<organism evidence="4 5">
    <name type="scientific">Arthrobacter echini</name>
    <dbReference type="NCBI Taxonomy" id="1529066"/>
    <lineage>
        <taxon>Bacteria</taxon>
        <taxon>Bacillati</taxon>
        <taxon>Actinomycetota</taxon>
        <taxon>Actinomycetes</taxon>
        <taxon>Micrococcales</taxon>
        <taxon>Micrococcaceae</taxon>
        <taxon>Arthrobacter</taxon>
    </lineage>
</organism>
<name>A0A4S5E686_9MICC</name>
<dbReference type="EMBL" id="SSWH01000004">
    <property type="protein sequence ID" value="THJ67061.1"/>
    <property type="molecule type" value="Genomic_DNA"/>
</dbReference>
<dbReference type="GO" id="GO:0052699">
    <property type="term" value="P:ergothioneine biosynthetic process"/>
    <property type="evidence" value="ECO:0007669"/>
    <property type="project" value="UniProtKB-UniRule"/>
</dbReference>
<dbReference type="EC" id="3.5.1.118" evidence="2"/>
<dbReference type="NCBIfam" id="TIGR03442">
    <property type="entry name" value="ergothioneine biosynthesis protein EgtC"/>
    <property type="match status" value="1"/>
</dbReference>
<dbReference type="Pfam" id="PF13230">
    <property type="entry name" value="GATase_4"/>
    <property type="match status" value="1"/>
</dbReference>
<sequence length="254" mass="26996">MCRHLAFLGPPTPLATLISAPDHGLLRQSWSPRLQRNGTMNADGFGVGWYAADDPLPARYRRAVPMWTDQSFADVARVTSSGAVLAAVRSATTGTTPDEAAAAPYTSGKWLFSHNGRIDDWPRSAEDLAATLPPARLLALEARVDSALLWALVLHRLDSLDSAADALAHVVTAATAASTGRYNFLLTDGDTIAATTAGDTLFWRSDARGTVVASEPSDDDADWHEVPDRSLLVATPHAVDISPIHPAETEAPPG</sequence>
<dbReference type="CDD" id="cd01908">
    <property type="entry name" value="YafJ"/>
    <property type="match status" value="1"/>
</dbReference>
<evidence type="ECO:0000256" key="1">
    <source>
        <dbReference type="ARBA" id="ARBA00022962"/>
    </source>
</evidence>
<dbReference type="InterPro" id="IPR052373">
    <property type="entry name" value="Gamma-glu_amide_hydrolase"/>
</dbReference>
<accession>A0A4S5E686</accession>
<keyword evidence="2" id="KW-0378">Hydrolase</keyword>
<dbReference type="Proteomes" id="UP000305233">
    <property type="component" value="Unassembled WGS sequence"/>
</dbReference>